<dbReference type="InterPro" id="IPR023578">
    <property type="entry name" value="Ras_GEF_dom_sf"/>
</dbReference>
<dbReference type="EMBL" id="MU857773">
    <property type="protein sequence ID" value="KAK4243891.1"/>
    <property type="molecule type" value="Genomic_DNA"/>
</dbReference>
<feature type="region of interest" description="Disordered" evidence="5">
    <location>
        <begin position="594"/>
        <end position="614"/>
    </location>
</feature>
<feature type="compositionally biased region" description="Low complexity" evidence="5">
    <location>
        <begin position="666"/>
        <end position="682"/>
    </location>
</feature>
<feature type="domain" description="Ras-GEF" evidence="7">
    <location>
        <begin position="930"/>
        <end position="1173"/>
    </location>
</feature>
<feature type="region of interest" description="Disordered" evidence="5">
    <location>
        <begin position="301"/>
        <end position="320"/>
    </location>
</feature>
<dbReference type="SUPFAM" id="SSF48366">
    <property type="entry name" value="Ras GEF"/>
    <property type="match status" value="1"/>
</dbReference>
<dbReference type="PROSITE" id="PS50002">
    <property type="entry name" value="SH3"/>
    <property type="match status" value="1"/>
</dbReference>
<name>A0AAN7CKP8_9PEZI</name>
<dbReference type="Gene3D" id="1.10.840.10">
    <property type="entry name" value="Ras guanine-nucleotide exchange factors catalytic domain"/>
    <property type="match status" value="1"/>
</dbReference>
<feature type="compositionally biased region" description="Polar residues" evidence="5">
    <location>
        <begin position="33"/>
        <end position="52"/>
    </location>
</feature>
<dbReference type="Gene3D" id="1.20.870.10">
    <property type="entry name" value="Son of sevenless (SoS) protein Chain: S domain 1"/>
    <property type="match status" value="1"/>
</dbReference>
<dbReference type="PANTHER" id="PTHR23113">
    <property type="entry name" value="GUANINE NUCLEOTIDE EXCHANGE FACTOR"/>
    <property type="match status" value="1"/>
</dbReference>
<evidence type="ECO:0000313" key="9">
    <source>
        <dbReference type="EMBL" id="KAK4243891.1"/>
    </source>
</evidence>
<protein>
    <submittedName>
        <fullName evidence="9">Ras guanine nucleotide exchange factor domain-containing protein</fullName>
    </submittedName>
</protein>
<dbReference type="PANTHER" id="PTHR23113:SF354">
    <property type="entry name" value="BUD SITE SELECTION PROTEIN 5"/>
    <property type="match status" value="1"/>
</dbReference>
<reference evidence="9" key="2">
    <citation type="submission" date="2023-05" db="EMBL/GenBank/DDBJ databases">
        <authorList>
            <consortium name="Lawrence Berkeley National Laboratory"/>
            <person name="Steindorff A."/>
            <person name="Hensen N."/>
            <person name="Bonometti L."/>
            <person name="Westerberg I."/>
            <person name="Brannstrom I.O."/>
            <person name="Guillou S."/>
            <person name="Cros-Aarteil S."/>
            <person name="Calhoun S."/>
            <person name="Haridas S."/>
            <person name="Kuo A."/>
            <person name="Mondo S."/>
            <person name="Pangilinan J."/>
            <person name="Riley R."/>
            <person name="Labutti K."/>
            <person name="Andreopoulos B."/>
            <person name="Lipzen A."/>
            <person name="Chen C."/>
            <person name="Yanf M."/>
            <person name="Daum C."/>
            <person name="Ng V."/>
            <person name="Clum A."/>
            <person name="Ohm R."/>
            <person name="Martin F."/>
            <person name="Silar P."/>
            <person name="Natvig D."/>
            <person name="Lalanne C."/>
            <person name="Gautier V."/>
            <person name="Ament-Velasquez S.L."/>
            <person name="Kruys A."/>
            <person name="Hutchinson M.I."/>
            <person name="Powell A.J."/>
            <person name="Barry K."/>
            <person name="Miller A.N."/>
            <person name="Grigoriev I.V."/>
            <person name="Debuchy R."/>
            <person name="Gladieux P."/>
            <person name="Thoren M.H."/>
            <person name="Johannesson H."/>
        </authorList>
    </citation>
    <scope>NUCLEOTIDE SEQUENCE</scope>
    <source>
        <strain evidence="9">CBS 359.72</strain>
    </source>
</reference>
<dbReference type="Gene3D" id="2.30.30.40">
    <property type="entry name" value="SH3 Domains"/>
    <property type="match status" value="1"/>
</dbReference>
<dbReference type="InterPro" id="IPR036964">
    <property type="entry name" value="RASGEF_cat_dom_sf"/>
</dbReference>
<evidence type="ECO:0000259" key="7">
    <source>
        <dbReference type="PROSITE" id="PS50009"/>
    </source>
</evidence>
<feature type="region of interest" description="Disordered" evidence="5">
    <location>
        <begin position="330"/>
        <end position="350"/>
    </location>
</feature>
<feature type="region of interest" description="Disordered" evidence="5">
    <location>
        <begin position="628"/>
        <end position="732"/>
    </location>
</feature>
<proteinExistence type="predicted"/>
<keyword evidence="1 4" id="KW-0728">SH3 domain</keyword>
<sequence length="1211" mass="132548">MVNTQDVRTSLQVAPLAIQKTRGGASGKPSDLIESTTDSSDTQITPPATPNDSQEDCGAPISSPVFHNFLRAFYPFHPDYVASESTVTLPLSEGDVVLVHSIHTNGWADGTLLANGARGWLPTNYCEAYEPEEMRALLKALLNFWDLMRSTLVNDNEIFGNQEFMKGIIAGVRHLLERTQCLTRESHLVQRHEGLRRSRKSLLSELSSLVKTAKRLQDAQRAIGTEDINDIVDEMILKAFKIITKGVRFLDILEDNRRTRLPAVTVLTTLQEEFPIPLTPPADSASFHTTQDYTVPADSRVIEHGKDSGPTPPAASDSALQQTLSDNRLSSGYMQQNPNARRSSQHSLLQTNRLSSTISHRVSLAGLSSSSRPQNLVSERLNTCHDTFLSHLGSFIGRLQLQSQSRPSLAVAIKQSATSGGELLLVVDVVGAQTSIGVDALEQARTAMYNRIQDLVLTARNILHNSEPEMEDDVIVPHDNGRLLGAATGCVKATGECVAKTRWVIERIGDFEFEFDNGSLGIDFGMSDMAQVLEQQSKPSDAELPSIAESTVSEATTADSTATSVASFEAAGAHARSLSVDKPLPEIPQVASPVTEQGMSHLSPVQPHSESFLLDSGSSSAVSLVSSLRPDLPPLPRISTASLPAENYSPTQQSAVQEADFQCLQSESMTATSSGSGSTYISRDSETSLVSQTSTRATTPDNAQGTNPTPKPQPSLSDLSVSGSLAPTEDDEAETRLLEKTYAHELIFNKEGQVTGGSLPALVERLTTHESTPDALFVSTFYLTFRLFCTPVTLTEALIDRFDYIEEAAHIAAPVRLRTYNVFKGWLESHWREDTDREALPLIKKFAEERLSPVLPSAGKRLLELAEKVSVVDGTLVPRLVSSMSKATTSLSQFVPPDATLPAPAITRSQVNALTSWKTGGNSPSILDFEPLEIARQLTVKQMALFCSITPDELLGSKWTKLGGADTPNVKAMSAFTTGLTNLVVDTILHYEEAKRRALVIKQWIKIANQCSQLHNYDALMAITCALTDTSIKRLKMTWDAVPVKRKEMLKTLQATVDFNQNFKILRARLHDQVPPCLPFLGMFLTDLTFVDVGNPATKTSDTGLTVINFDKHTRTAKSIGELQRFQIPYRFTELPDLQQWLTMEVERVREKEKAGANTQAAHYRKSLLLEPREAQQSRSPTETPPAPMGSSMFSWMRGNSGVVSTMSVPL</sequence>
<keyword evidence="2 3" id="KW-0344">Guanine-nucleotide releasing factor</keyword>
<dbReference type="PROSITE" id="PS50212">
    <property type="entry name" value="RASGEF_NTER"/>
    <property type="match status" value="1"/>
</dbReference>
<evidence type="ECO:0000256" key="3">
    <source>
        <dbReference type="PROSITE-ProRule" id="PRU00168"/>
    </source>
</evidence>
<evidence type="ECO:0000259" key="6">
    <source>
        <dbReference type="PROSITE" id="PS50002"/>
    </source>
</evidence>
<dbReference type="SMART" id="SM00229">
    <property type="entry name" value="RasGEFN"/>
    <property type="match status" value="1"/>
</dbReference>
<dbReference type="CDD" id="cd00155">
    <property type="entry name" value="RasGEF"/>
    <property type="match status" value="1"/>
</dbReference>
<feature type="compositionally biased region" description="Polar residues" evidence="5">
    <location>
        <begin position="687"/>
        <end position="725"/>
    </location>
</feature>
<dbReference type="GO" id="GO:0005085">
    <property type="term" value="F:guanyl-nucleotide exchange factor activity"/>
    <property type="evidence" value="ECO:0007669"/>
    <property type="project" value="UniProtKB-KW"/>
</dbReference>
<dbReference type="InterPro" id="IPR000651">
    <property type="entry name" value="Ras-like_Gua-exchang_fac_N"/>
</dbReference>
<dbReference type="GO" id="GO:0005886">
    <property type="term" value="C:plasma membrane"/>
    <property type="evidence" value="ECO:0007669"/>
    <property type="project" value="TreeGrafter"/>
</dbReference>
<dbReference type="CDD" id="cd06224">
    <property type="entry name" value="REM"/>
    <property type="match status" value="1"/>
</dbReference>
<gene>
    <name evidence="9" type="ORF">C7999DRAFT_35769</name>
</gene>
<evidence type="ECO:0000256" key="4">
    <source>
        <dbReference type="PROSITE-ProRule" id="PRU00192"/>
    </source>
</evidence>
<evidence type="ECO:0000256" key="1">
    <source>
        <dbReference type="ARBA" id="ARBA00022443"/>
    </source>
</evidence>
<dbReference type="InterPro" id="IPR036028">
    <property type="entry name" value="SH3-like_dom_sf"/>
</dbReference>
<dbReference type="Proteomes" id="UP001303647">
    <property type="component" value="Unassembled WGS sequence"/>
</dbReference>
<dbReference type="GO" id="GO:0007265">
    <property type="term" value="P:Ras protein signal transduction"/>
    <property type="evidence" value="ECO:0007669"/>
    <property type="project" value="TreeGrafter"/>
</dbReference>
<dbReference type="InterPro" id="IPR001452">
    <property type="entry name" value="SH3_domain"/>
</dbReference>
<evidence type="ECO:0000256" key="2">
    <source>
        <dbReference type="ARBA" id="ARBA00022658"/>
    </source>
</evidence>
<dbReference type="InterPro" id="IPR001895">
    <property type="entry name" value="RASGEF_cat_dom"/>
</dbReference>
<dbReference type="InterPro" id="IPR008937">
    <property type="entry name" value="Ras-like_GEF"/>
</dbReference>
<evidence type="ECO:0000313" key="10">
    <source>
        <dbReference type="Proteomes" id="UP001303647"/>
    </source>
</evidence>
<dbReference type="Pfam" id="PF00618">
    <property type="entry name" value="RasGEF_N"/>
    <property type="match status" value="1"/>
</dbReference>
<keyword evidence="10" id="KW-1185">Reference proteome</keyword>
<feature type="domain" description="SH3" evidence="6">
    <location>
        <begin position="65"/>
        <end position="131"/>
    </location>
</feature>
<accession>A0AAN7CKP8</accession>
<dbReference type="PROSITE" id="PS50009">
    <property type="entry name" value="RASGEF_CAT"/>
    <property type="match status" value="1"/>
</dbReference>
<feature type="region of interest" description="Disordered" evidence="5">
    <location>
        <begin position="18"/>
        <end position="56"/>
    </location>
</feature>
<evidence type="ECO:0000256" key="5">
    <source>
        <dbReference type="SAM" id="MobiDB-lite"/>
    </source>
</evidence>
<dbReference type="SUPFAM" id="SSF50044">
    <property type="entry name" value="SH3-domain"/>
    <property type="match status" value="1"/>
</dbReference>
<organism evidence="9 10">
    <name type="scientific">Corynascus novoguineensis</name>
    <dbReference type="NCBI Taxonomy" id="1126955"/>
    <lineage>
        <taxon>Eukaryota</taxon>
        <taxon>Fungi</taxon>
        <taxon>Dikarya</taxon>
        <taxon>Ascomycota</taxon>
        <taxon>Pezizomycotina</taxon>
        <taxon>Sordariomycetes</taxon>
        <taxon>Sordariomycetidae</taxon>
        <taxon>Sordariales</taxon>
        <taxon>Chaetomiaceae</taxon>
        <taxon>Corynascus</taxon>
    </lineage>
</organism>
<dbReference type="SMART" id="SM00147">
    <property type="entry name" value="RasGEF"/>
    <property type="match status" value="1"/>
</dbReference>
<dbReference type="Pfam" id="PF00617">
    <property type="entry name" value="RasGEF"/>
    <property type="match status" value="1"/>
</dbReference>
<comment type="caution">
    <text evidence="9">The sequence shown here is derived from an EMBL/GenBank/DDBJ whole genome shotgun (WGS) entry which is preliminary data.</text>
</comment>
<feature type="domain" description="N-terminal Ras-GEF" evidence="8">
    <location>
        <begin position="750"/>
        <end position="870"/>
    </location>
</feature>
<evidence type="ECO:0000259" key="8">
    <source>
        <dbReference type="PROSITE" id="PS50212"/>
    </source>
</evidence>
<dbReference type="AlphaFoldDB" id="A0AAN7CKP8"/>
<dbReference type="SMART" id="SM00326">
    <property type="entry name" value="SH3"/>
    <property type="match status" value="1"/>
</dbReference>
<reference evidence="9" key="1">
    <citation type="journal article" date="2023" name="Mol. Phylogenet. Evol.">
        <title>Genome-scale phylogeny and comparative genomics of the fungal order Sordariales.</title>
        <authorList>
            <person name="Hensen N."/>
            <person name="Bonometti L."/>
            <person name="Westerberg I."/>
            <person name="Brannstrom I.O."/>
            <person name="Guillou S."/>
            <person name="Cros-Aarteil S."/>
            <person name="Calhoun S."/>
            <person name="Haridas S."/>
            <person name="Kuo A."/>
            <person name="Mondo S."/>
            <person name="Pangilinan J."/>
            <person name="Riley R."/>
            <person name="LaButti K."/>
            <person name="Andreopoulos B."/>
            <person name="Lipzen A."/>
            <person name="Chen C."/>
            <person name="Yan M."/>
            <person name="Daum C."/>
            <person name="Ng V."/>
            <person name="Clum A."/>
            <person name="Steindorff A."/>
            <person name="Ohm R.A."/>
            <person name="Martin F."/>
            <person name="Silar P."/>
            <person name="Natvig D.O."/>
            <person name="Lalanne C."/>
            <person name="Gautier V."/>
            <person name="Ament-Velasquez S.L."/>
            <person name="Kruys A."/>
            <person name="Hutchinson M.I."/>
            <person name="Powell A.J."/>
            <person name="Barry K."/>
            <person name="Miller A.N."/>
            <person name="Grigoriev I.V."/>
            <person name="Debuchy R."/>
            <person name="Gladieux P."/>
            <person name="Hiltunen Thoren M."/>
            <person name="Johannesson H."/>
        </authorList>
    </citation>
    <scope>NUCLEOTIDE SEQUENCE</scope>
    <source>
        <strain evidence="9">CBS 359.72</strain>
    </source>
</reference>
<feature type="region of interest" description="Disordered" evidence="5">
    <location>
        <begin position="1153"/>
        <end position="1196"/>
    </location>
</feature>